<dbReference type="AlphaFoldDB" id="A0A2X4WCZ2"/>
<dbReference type="RefSeq" id="WP_066146441.1">
    <property type="nucleotide sequence ID" value="NZ_CBCSGM010000001.1"/>
</dbReference>
<dbReference type="InterPro" id="IPR038734">
    <property type="entry name" value="YhaN_AAA"/>
</dbReference>
<dbReference type="InterPro" id="IPR027417">
    <property type="entry name" value="P-loop_NTPase"/>
</dbReference>
<keyword evidence="2" id="KW-0812">Transmembrane</keyword>
<feature type="coiled-coil region" evidence="1">
    <location>
        <begin position="696"/>
        <end position="723"/>
    </location>
</feature>
<name>A0A2X4WCZ2_LEDLE</name>
<evidence type="ECO:0000256" key="2">
    <source>
        <dbReference type="SAM" id="Phobius"/>
    </source>
</evidence>
<dbReference type="Proteomes" id="UP000249134">
    <property type="component" value="Chromosome 1"/>
</dbReference>
<keyword evidence="1" id="KW-0175">Coiled coil</keyword>
<feature type="coiled-coil region" evidence="1">
    <location>
        <begin position="328"/>
        <end position="355"/>
    </location>
</feature>
<keyword evidence="2" id="KW-0472">Membrane</keyword>
<feature type="coiled-coil region" evidence="1">
    <location>
        <begin position="772"/>
        <end position="817"/>
    </location>
</feature>
<gene>
    <name evidence="4" type="ORF">NCTC4824_03045</name>
</gene>
<accession>A0A2X4WCZ2</accession>
<organism evidence="4 5">
    <name type="scientific">Lederbergia lenta</name>
    <name type="common">Bacillus lentus</name>
    <dbReference type="NCBI Taxonomy" id="1467"/>
    <lineage>
        <taxon>Bacteria</taxon>
        <taxon>Bacillati</taxon>
        <taxon>Bacillota</taxon>
        <taxon>Bacilli</taxon>
        <taxon>Bacillales</taxon>
        <taxon>Bacillaceae</taxon>
        <taxon>Lederbergia</taxon>
    </lineage>
</organism>
<proteinExistence type="predicted"/>
<dbReference type="Gene3D" id="3.40.50.300">
    <property type="entry name" value="P-loop containing nucleotide triphosphate hydrolases"/>
    <property type="match status" value="2"/>
</dbReference>
<dbReference type="STRING" id="1348624.GCA_001591545_03965"/>
<keyword evidence="5" id="KW-1185">Reference proteome</keyword>
<feature type="domain" description="YhaN AAA" evidence="3">
    <location>
        <begin position="1"/>
        <end position="207"/>
    </location>
</feature>
<feature type="transmembrane region" description="Helical" evidence="2">
    <location>
        <begin position="500"/>
        <end position="520"/>
    </location>
</feature>
<dbReference type="PANTHER" id="PTHR41259:SF1">
    <property type="entry name" value="DOUBLE-STRAND BREAK REPAIR RAD50 ATPASE, PUTATIVE-RELATED"/>
    <property type="match status" value="1"/>
</dbReference>
<reference evidence="4 5" key="1">
    <citation type="submission" date="2018-06" db="EMBL/GenBank/DDBJ databases">
        <authorList>
            <consortium name="Pathogen Informatics"/>
            <person name="Doyle S."/>
        </authorList>
    </citation>
    <scope>NUCLEOTIDE SEQUENCE [LARGE SCALE GENOMIC DNA]</scope>
    <source>
        <strain evidence="4 5">NCTC4824</strain>
    </source>
</reference>
<protein>
    <submittedName>
        <fullName evidence="4">P-loop containing nucleoside triphosphate hydrolase</fullName>
    </submittedName>
</protein>
<dbReference type="KEGG" id="blen:NCTC4824_03045"/>
<keyword evidence="4" id="KW-0378">Hydrolase</keyword>
<keyword evidence="2" id="KW-1133">Transmembrane helix</keyword>
<evidence type="ECO:0000313" key="5">
    <source>
        <dbReference type="Proteomes" id="UP000249134"/>
    </source>
</evidence>
<feature type="coiled-coil region" evidence="1">
    <location>
        <begin position="180"/>
        <end position="241"/>
    </location>
</feature>
<evidence type="ECO:0000259" key="3">
    <source>
        <dbReference type="Pfam" id="PF13514"/>
    </source>
</evidence>
<dbReference type="PANTHER" id="PTHR41259">
    <property type="entry name" value="DOUBLE-STRAND BREAK REPAIR RAD50 ATPASE, PUTATIVE-RELATED"/>
    <property type="match status" value="1"/>
</dbReference>
<evidence type="ECO:0000256" key="1">
    <source>
        <dbReference type="SAM" id="Coils"/>
    </source>
</evidence>
<dbReference type="Pfam" id="PF13514">
    <property type="entry name" value="AAA_27"/>
    <property type="match status" value="1"/>
</dbReference>
<dbReference type="SUPFAM" id="SSF52540">
    <property type="entry name" value="P-loop containing nucleoside triphosphate hydrolases"/>
    <property type="match status" value="1"/>
</dbReference>
<feature type="coiled-coil region" evidence="1">
    <location>
        <begin position="274"/>
        <end position="301"/>
    </location>
</feature>
<sequence>MKLKSLHIYGYGKFIDFHIENLSTIQLFFGENEAGKSTIMSFIHSILFGFPGRQQSEGRYEPKTHAAYGGQIITQFNGYGEVKIERVKGKAAGDVTIVLEDGSKGGEELLHKLLNGMDRMMYQSIFSFNLQDLQAIQKLKGEDISRYLVAAGTVGTDVLLNAEQQFQKELDLLFKPGGRKPQLNEQLRDLKVQANELKNAKQKNEQYISIIEEKEKAEKTIETLESEITILQDKLHEVKDTWKKWPLIKEKELLEQSLEKLGELIFPVDGIARLEKYTDRLIATSSRMKALQDRIQKANKEIDGSVPMEVFTELNHRAEKIINERAWFEQLTEEIVVLQRNMKEYDEQAESIGRELHYPKERWDKLAFLDLGIDMKGKIKDVLQKYDRLHSRKEDLHAQLKLTRSEKVGIEEKCQSLENEMLGEEEFKQLQMRQKQSFATEQLILDKQKLESELATLVDQKSVYEMKEKERIRKKYMSSGIFLLLCLGLFIWSISTMQWMVAGFAILVIIYAFVSSLPDFRVKDNPGIFREIEKTQKQIQIITESVSQRDKNETEAVSSYETQLHLREEWKKWIILLEQLEQRIVDIEKQGALLNEENSRIQTELTTIKSTLGINSDFSISRLEDAFGLLRELVHILKAKKNLTNQLLEDKRKAENWIAELQSITSVLGINEVETNIALFKLIECIKNEQEKKIIYKEVTQKKSELMSEAIALEKEKRDLTTAINQLLLLAGTDNEEDFRKKAKQFTEMISMKDRIELLHSQLGKTDESVTLFQTEQEIKDFQIELQRTIEQQSIELEKLRNELASYRHQVDILEEGGTYTEKLHRFHQLRSIFNEEARNWAKYALAIRVLNLTMNKYKEERFPKVIHKAQEYFSFLTDGEYKRLYIQPDGKLIVERKDRISFSPVELSQGTGEQLYISIRFALVEVLKDDYSFPVIIDDGFVNFDKQRTDKMVQLITEFSGKTQVLFFTCHEHMKEYFPSDNIVQLTRKNSSSSIYYNE</sequence>
<dbReference type="EMBL" id="LS483476">
    <property type="protein sequence ID" value="SQI61041.1"/>
    <property type="molecule type" value="Genomic_DNA"/>
</dbReference>
<feature type="coiled-coil region" evidence="1">
    <location>
        <begin position="379"/>
        <end position="467"/>
    </location>
</feature>
<evidence type="ECO:0000313" key="4">
    <source>
        <dbReference type="EMBL" id="SQI61041.1"/>
    </source>
</evidence>
<feature type="transmembrane region" description="Helical" evidence="2">
    <location>
        <begin position="476"/>
        <end position="494"/>
    </location>
</feature>
<dbReference type="GO" id="GO:0016787">
    <property type="term" value="F:hydrolase activity"/>
    <property type="evidence" value="ECO:0007669"/>
    <property type="project" value="UniProtKB-KW"/>
</dbReference>